<evidence type="ECO:0000256" key="4">
    <source>
        <dbReference type="ARBA" id="ARBA00022769"/>
    </source>
</evidence>
<accession>A0AAJ0FB89</accession>
<comment type="caution">
    <text evidence="8">The sequence shown here is derived from an EMBL/GenBank/DDBJ whole genome shotgun (WGS) entry which is preliminary data.</text>
</comment>
<dbReference type="GO" id="GO:0005739">
    <property type="term" value="C:mitochondrion"/>
    <property type="evidence" value="ECO:0007669"/>
    <property type="project" value="TreeGrafter"/>
</dbReference>
<evidence type="ECO:0000256" key="1">
    <source>
        <dbReference type="ARBA" id="ARBA00022722"/>
    </source>
</evidence>
<name>A0AAJ0FB89_9PEZI</name>
<keyword evidence="3" id="KW-0227">DNA damage</keyword>
<dbReference type="PANTHER" id="PTHR31290">
    <property type="entry name" value="UV-DAMAGE ENDONUCLEASE"/>
    <property type="match status" value="1"/>
</dbReference>
<keyword evidence="2" id="KW-0255">Endonuclease</keyword>
<keyword evidence="1" id="KW-0540">Nuclease</keyword>
<dbReference type="SUPFAM" id="SSF51658">
    <property type="entry name" value="Xylose isomerase-like"/>
    <property type="match status" value="1"/>
</dbReference>
<feature type="compositionally biased region" description="Basic and acidic residues" evidence="7">
    <location>
        <begin position="22"/>
        <end position="32"/>
    </location>
</feature>
<protein>
    <submittedName>
        <fullName evidence="8">UV-endonuclease UvdE-domain-containing protein</fullName>
    </submittedName>
</protein>
<dbReference type="GO" id="GO:0043504">
    <property type="term" value="P:mitochondrial DNA repair"/>
    <property type="evidence" value="ECO:0007669"/>
    <property type="project" value="TreeGrafter"/>
</dbReference>
<feature type="region of interest" description="Disordered" evidence="7">
    <location>
        <begin position="1"/>
        <end position="63"/>
    </location>
</feature>
<keyword evidence="9" id="KW-1185">Reference proteome</keyword>
<evidence type="ECO:0000256" key="7">
    <source>
        <dbReference type="SAM" id="MobiDB-lite"/>
    </source>
</evidence>
<feature type="compositionally biased region" description="Low complexity" evidence="7">
    <location>
        <begin position="10"/>
        <end position="21"/>
    </location>
</feature>
<dbReference type="GO" id="GO:0005634">
    <property type="term" value="C:nucleus"/>
    <property type="evidence" value="ECO:0007669"/>
    <property type="project" value="TreeGrafter"/>
</dbReference>
<keyword evidence="6" id="KW-0234">DNA repair</keyword>
<reference evidence="8" key="1">
    <citation type="submission" date="2023-06" db="EMBL/GenBank/DDBJ databases">
        <title>Genome-scale phylogeny and comparative genomics of the fungal order Sordariales.</title>
        <authorList>
            <consortium name="Lawrence Berkeley National Laboratory"/>
            <person name="Hensen N."/>
            <person name="Bonometti L."/>
            <person name="Westerberg I."/>
            <person name="Brannstrom I.O."/>
            <person name="Guillou S."/>
            <person name="Cros-Aarteil S."/>
            <person name="Calhoun S."/>
            <person name="Haridas S."/>
            <person name="Kuo A."/>
            <person name="Mondo S."/>
            <person name="Pangilinan J."/>
            <person name="Riley R."/>
            <person name="Labutti K."/>
            <person name="Andreopoulos B."/>
            <person name="Lipzen A."/>
            <person name="Chen C."/>
            <person name="Yanf M."/>
            <person name="Daum C."/>
            <person name="Ng V."/>
            <person name="Clum A."/>
            <person name="Steindorff A."/>
            <person name="Ohm R."/>
            <person name="Martin F."/>
            <person name="Silar P."/>
            <person name="Natvig D."/>
            <person name="Lalanne C."/>
            <person name="Gautier V."/>
            <person name="Ament-Velasquez S.L."/>
            <person name="Kruys A."/>
            <person name="Hutchinson M.I."/>
            <person name="Powell A.J."/>
            <person name="Barry K."/>
            <person name="Miller A.N."/>
            <person name="Grigoriev I.V."/>
            <person name="Debuchy R."/>
            <person name="Gladieux P."/>
            <person name="Thoren M.H."/>
            <person name="Johannesson H."/>
        </authorList>
    </citation>
    <scope>NUCLEOTIDE SEQUENCE</scope>
    <source>
        <strain evidence="8">8032-3</strain>
    </source>
</reference>
<keyword evidence="4" id="KW-0228">DNA excision</keyword>
<dbReference type="AlphaFoldDB" id="A0AAJ0FB89"/>
<dbReference type="InterPro" id="IPR004601">
    <property type="entry name" value="UvdE"/>
</dbReference>
<dbReference type="Gene3D" id="3.20.20.150">
    <property type="entry name" value="Divalent-metal-dependent TIM barrel enzymes"/>
    <property type="match status" value="1"/>
</dbReference>
<dbReference type="InterPro" id="IPR036237">
    <property type="entry name" value="Xyl_isomerase-like_sf"/>
</dbReference>
<feature type="region of interest" description="Disordered" evidence="7">
    <location>
        <begin position="100"/>
        <end position="197"/>
    </location>
</feature>
<keyword evidence="5" id="KW-0378">Hydrolase</keyword>
<gene>
    <name evidence="8" type="ORF">QBC33DRAFT_461998</name>
</gene>
<dbReference type="GO" id="GO:0009411">
    <property type="term" value="P:response to UV"/>
    <property type="evidence" value="ECO:0007669"/>
    <property type="project" value="InterPro"/>
</dbReference>
<proteinExistence type="predicted"/>
<organism evidence="8 9">
    <name type="scientific">Phialemonium atrogriseum</name>
    <dbReference type="NCBI Taxonomy" id="1093897"/>
    <lineage>
        <taxon>Eukaryota</taxon>
        <taxon>Fungi</taxon>
        <taxon>Dikarya</taxon>
        <taxon>Ascomycota</taxon>
        <taxon>Pezizomycotina</taxon>
        <taxon>Sordariomycetes</taxon>
        <taxon>Sordariomycetidae</taxon>
        <taxon>Cephalothecales</taxon>
        <taxon>Cephalothecaceae</taxon>
        <taxon>Phialemonium</taxon>
    </lineage>
</organism>
<dbReference type="GO" id="GO:0004519">
    <property type="term" value="F:endonuclease activity"/>
    <property type="evidence" value="ECO:0007669"/>
    <property type="project" value="UniProtKB-KW"/>
</dbReference>
<dbReference type="GO" id="GO:0016787">
    <property type="term" value="F:hydrolase activity"/>
    <property type="evidence" value="ECO:0007669"/>
    <property type="project" value="UniProtKB-KW"/>
</dbReference>
<dbReference type="GeneID" id="85308240"/>
<evidence type="ECO:0000313" key="9">
    <source>
        <dbReference type="Proteomes" id="UP001244011"/>
    </source>
</evidence>
<feature type="compositionally biased region" description="Basic residues" evidence="7">
    <location>
        <begin position="566"/>
        <end position="576"/>
    </location>
</feature>
<dbReference type="PANTHER" id="PTHR31290:SF5">
    <property type="entry name" value="UV-DAMAGE ENDONUCLEASE"/>
    <property type="match status" value="1"/>
</dbReference>
<evidence type="ECO:0000256" key="2">
    <source>
        <dbReference type="ARBA" id="ARBA00022759"/>
    </source>
</evidence>
<evidence type="ECO:0000256" key="3">
    <source>
        <dbReference type="ARBA" id="ARBA00022763"/>
    </source>
</evidence>
<dbReference type="GO" id="GO:0006289">
    <property type="term" value="P:nucleotide-excision repair"/>
    <property type="evidence" value="ECO:0007669"/>
    <property type="project" value="InterPro"/>
</dbReference>
<dbReference type="Proteomes" id="UP001244011">
    <property type="component" value="Unassembled WGS sequence"/>
</dbReference>
<dbReference type="EMBL" id="MU839041">
    <property type="protein sequence ID" value="KAK1762221.1"/>
    <property type="molecule type" value="Genomic_DNA"/>
</dbReference>
<feature type="region of interest" description="Disordered" evidence="7">
    <location>
        <begin position="558"/>
        <end position="610"/>
    </location>
</feature>
<evidence type="ECO:0000313" key="8">
    <source>
        <dbReference type="EMBL" id="KAK1762221.1"/>
    </source>
</evidence>
<sequence length="639" mass="72059">MPRKRKSDVDASSASASAVDDPQPKDGADLRRSIRISTSRSSKDGREDEFGNPEEKEDDDRSYIDAKDFWEKAAARNPDVKQAIEDLADMDLRFRRATKRRKLQLAESSVPSYRDSPSQDTSKSHPTPKLDPSAQPSSPTTIGTFPTATEIIDREDSKQSVKRSKPGIEKEGHAEVVEGVEDSDANERGAARPPAVNSSYLPLPWKGRLGYACLNTYLRTANPPVFCSRTCRLASIIEHRHPLQDPLAPEHATVNRPDKSKASDVELGRKFVQQLGLSNAADIVKMIRWNDKYGIKFMRLSSDMFPFASHAVHGYKLEPFASEVLAEAGKVIAELGHRVTTHPGQYTQLGSPREEVVAASIRDLVYHDEMLTLLKLPPQQDRDAVMVIHMGGTYGDKAEALARFRLNYTTRLTEGIRRRLVLENDDVSWSVHDLLPVCEELNIPLVLDYHHHNIVFDASQVREGTLDISEPALADRIARTWERKGIRQKMHYSEPRPEAVEARDRRKHAARVATLPPCPADADLMIEAKDKEQAVFELMRSFRLPGFERINDVVPYEREDEDRPAKKVPKKRKRKRGAGEGKEEGVDEEEVEEASEGRLVSAEEFGMGGPLNRVYWPIGMDDWLKPKKRASSKAKRWID</sequence>
<dbReference type="Pfam" id="PF03851">
    <property type="entry name" value="UvdE"/>
    <property type="match status" value="1"/>
</dbReference>
<feature type="compositionally biased region" description="Basic and acidic residues" evidence="7">
    <location>
        <begin position="166"/>
        <end position="176"/>
    </location>
</feature>
<feature type="compositionally biased region" description="Polar residues" evidence="7">
    <location>
        <begin position="106"/>
        <end position="125"/>
    </location>
</feature>
<dbReference type="NCBIfam" id="TIGR00629">
    <property type="entry name" value="uvde"/>
    <property type="match status" value="1"/>
</dbReference>
<evidence type="ECO:0000256" key="6">
    <source>
        <dbReference type="ARBA" id="ARBA00023204"/>
    </source>
</evidence>
<evidence type="ECO:0000256" key="5">
    <source>
        <dbReference type="ARBA" id="ARBA00022801"/>
    </source>
</evidence>
<feature type="compositionally biased region" description="Polar residues" evidence="7">
    <location>
        <begin position="134"/>
        <end position="147"/>
    </location>
</feature>
<dbReference type="RefSeq" id="XP_060278434.1">
    <property type="nucleotide sequence ID" value="XM_060425053.1"/>
</dbReference>
<feature type="compositionally biased region" description="Acidic residues" evidence="7">
    <location>
        <begin position="585"/>
        <end position="594"/>
    </location>
</feature>